<evidence type="ECO:0000259" key="5">
    <source>
        <dbReference type="Pfam" id="PF25106"/>
    </source>
</evidence>
<dbReference type="SUPFAM" id="SSF53300">
    <property type="entry name" value="vWA-like"/>
    <property type="match status" value="1"/>
</dbReference>
<evidence type="ECO:0000259" key="6">
    <source>
        <dbReference type="Pfam" id="PF25107"/>
    </source>
</evidence>
<proteinExistence type="predicted"/>
<dbReference type="AlphaFoldDB" id="A0A3P9MM20"/>
<dbReference type="PANTHER" id="PTHR14905:SF22">
    <property type="entry name" value="VON WILLEBRAND FACTOR A DOMAIN-CONTAINING PROTEIN 7-LIKE"/>
    <property type="match status" value="1"/>
</dbReference>
<dbReference type="InterPro" id="IPR056861">
    <property type="entry name" value="HMCN1-like_VWA"/>
</dbReference>
<feature type="region of interest" description="Disordered" evidence="4">
    <location>
        <begin position="201"/>
        <end position="235"/>
    </location>
</feature>
<feature type="domain" description="VWA7 N-terminal" evidence="6">
    <location>
        <begin position="84"/>
        <end position="265"/>
    </location>
</feature>
<feature type="domain" description="Hemicentin-1-like von Willebrand factor A" evidence="5">
    <location>
        <begin position="275"/>
        <end position="437"/>
    </location>
</feature>
<dbReference type="Proteomes" id="UP000265180">
    <property type="component" value="Chromosome 1"/>
</dbReference>
<dbReference type="PANTHER" id="PTHR14905">
    <property type="entry name" value="NG37"/>
    <property type="match status" value="1"/>
</dbReference>
<reference evidence="7" key="4">
    <citation type="submission" date="2025-09" db="UniProtKB">
        <authorList>
            <consortium name="Ensembl"/>
        </authorList>
    </citation>
    <scope>IDENTIFICATION</scope>
    <source>
        <strain evidence="7">HNI</strain>
    </source>
</reference>
<dbReference type="Pfam" id="PF25106">
    <property type="entry name" value="VWA_4"/>
    <property type="match status" value="1"/>
</dbReference>
<reference key="1">
    <citation type="journal article" date="2007" name="Nature">
        <title>The medaka draft genome and insights into vertebrate genome evolution.</title>
        <authorList>
            <person name="Kasahara M."/>
            <person name="Naruse K."/>
            <person name="Sasaki S."/>
            <person name="Nakatani Y."/>
            <person name="Qu W."/>
            <person name="Ahsan B."/>
            <person name="Yamada T."/>
            <person name="Nagayasu Y."/>
            <person name="Doi K."/>
            <person name="Kasai Y."/>
            <person name="Jindo T."/>
            <person name="Kobayashi D."/>
            <person name="Shimada A."/>
            <person name="Toyoda A."/>
            <person name="Kuroki Y."/>
            <person name="Fujiyama A."/>
            <person name="Sasaki T."/>
            <person name="Shimizu A."/>
            <person name="Asakawa S."/>
            <person name="Shimizu N."/>
            <person name="Hashimoto S."/>
            <person name="Yang J."/>
            <person name="Lee Y."/>
            <person name="Matsushima K."/>
            <person name="Sugano S."/>
            <person name="Sakaizumi M."/>
            <person name="Narita T."/>
            <person name="Ohishi K."/>
            <person name="Haga S."/>
            <person name="Ohta F."/>
            <person name="Nomoto H."/>
            <person name="Nogata K."/>
            <person name="Morishita T."/>
            <person name="Endo T."/>
            <person name="Shin-I T."/>
            <person name="Takeda H."/>
            <person name="Morishita S."/>
            <person name="Kohara Y."/>
        </authorList>
    </citation>
    <scope>NUCLEOTIDE SEQUENCE [LARGE SCALE GENOMIC DNA]</scope>
    <source>
        <strain>Hd-rR</strain>
    </source>
</reference>
<keyword evidence="3" id="KW-0732">Signal</keyword>
<dbReference type="InterPro" id="IPR036465">
    <property type="entry name" value="vWFA_dom_sf"/>
</dbReference>
<dbReference type="Pfam" id="PF25107">
    <property type="entry name" value="VWA7_N"/>
    <property type="match status" value="1"/>
</dbReference>
<dbReference type="InterPro" id="IPR052577">
    <property type="entry name" value="VWA7"/>
</dbReference>
<reference evidence="7" key="3">
    <citation type="submission" date="2025-08" db="UniProtKB">
        <authorList>
            <consortium name="Ensembl"/>
        </authorList>
    </citation>
    <scope>IDENTIFICATION</scope>
    <source>
        <strain evidence="7">HNI</strain>
    </source>
</reference>
<evidence type="ECO:0000256" key="2">
    <source>
        <dbReference type="ARBA" id="ARBA00022525"/>
    </source>
</evidence>
<evidence type="ECO:0000313" key="7">
    <source>
        <dbReference type="Ensembl" id="ENSORLP00020033906.1"/>
    </source>
</evidence>
<evidence type="ECO:0000256" key="4">
    <source>
        <dbReference type="SAM" id="MobiDB-lite"/>
    </source>
</evidence>
<accession>A0A3P9MM20</accession>
<evidence type="ECO:0000256" key="3">
    <source>
        <dbReference type="ARBA" id="ARBA00022729"/>
    </source>
</evidence>
<dbReference type="Gene3D" id="3.40.50.410">
    <property type="entry name" value="von Willebrand factor, type A domain"/>
    <property type="match status" value="1"/>
</dbReference>
<dbReference type="GO" id="GO:0005576">
    <property type="term" value="C:extracellular region"/>
    <property type="evidence" value="ECO:0007669"/>
    <property type="project" value="UniProtKB-SubCell"/>
</dbReference>
<dbReference type="InterPro" id="IPR056862">
    <property type="entry name" value="VWA7_N"/>
</dbReference>
<name>A0A3P9MM20_ORYLA</name>
<sequence>VTVLQRARNDGTEETFSFMLDESLKNITLYITGRSISFTLTNPTVSQTHNEANGKLATFRTVGNLWRIRLSDDRQTGTWQISIKSHHFNSEAFSEGRSLITQGMVAIKANIREENFKAARETLGRILHTLQDFYSHSNWVELGYTEPYINLIHPSLPLENLAVNTATCSDCSSGTCPNPVLPNILKEKKLTSGYMGIHSSAKPNKCSHGGPTDMTSSVIPRGGISKDERRSDNSNLHDTAVKAATAASSQLLEDICLAVGDSDFLMMGIARASVLCFVIDTTGSMSDDIDEARSVVYKIIDSKKGTQDEPSEYILVPFNDPFGPMIRTTDPEKMKAEISKLTATGGGDIPEMCLSGLQLALTGAPSSSQIYVFTDATAKDIALKDTIVALIRSTKSTVSFFMTGTSSRRRRSLRAASFEDYKDLALASGGQAIQVSKAQLPQATDIILDTSTSAL</sequence>
<reference evidence="7 8" key="2">
    <citation type="submission" date="2017-04" db="EMBL/GenBank/DDBJ databases">
        <title>CpG methylation of centromeres and impact of large insertions on vertebrate speciation.</title>
        <authorList>
            <person name="Ichikawa K."/>
            <person name="Yoshimura J."/>
            <person name="Morishita S."/>
        </authorList>
    </citation>
    <scope>NUCLEOTIDE SEQUENCE</scope>
    <source>
        <strain evidence="7 8">HNI</strain>
    </source>
</reference>
<evidence type="ECO:0000313" key="8">
    <source>
        <dbReference type="Proteomes" id="UP000265180"/>
    </source>
</evidence>
<dbReference type="Ensembl" id="ENSORLT00020035041.1">
    <property type="protein sequence ID" value="ENSORLP00020033906.1"/>
    <property type="gene ID" value="ENSORLG00020020166.1"/>
</dbReference>
<keyword evidence="2" id="KW-0964">Secreted</keyword>
<evidence type="ECO:0000256" key="1">
    <source>
        <dbReference type="ARBA" id="ARBA00004613"/>
    </source>
</evidence>
<dbReference type="CDD" id="cd00198">
    <property type="entry name" value="vWFA"/>
    <property type="match status" value="1"/>
</dbReference>
<protein>
    <submittedName>
        <fullName evidence="7">von Willebrand factor A domain containing 11</fullName>
    </submittedName>
</protein>
<organism evidence="7 8">
    <name type="scientific">Oryzias latipes</name>
    <name type="common">Japanese rice fish</name>
    <name type="synonym">Japanese killifish</name>
    <dbReference type="NCBI Taxonomy" id="8090"/>
    <lineage>
        <taxon>Eukaryota</taxon>
        <taxon>Metazoa</taxon>
        <taxon>Chordata</taxon>
        <taxon>Craniata</taxon>
        <taxon>Vertebrata</taxon>
        <taxon>Euteleostomi</taxon>
        <taxon>Actinopterygii</taxon>
        <taxon>Neopterygii</taxon>
        <taxon>Teleostei</taxon>
        <taxon>Neoteleostei</taxon>
        <taxon>Acanthomorphata</taxon>
        <taxon>Ovalentaria</taxon>
        <taxon>Atherinomorphae</taxon>
        <taxon>Beloniformes</taxon>
        <taxon>Adrianichthyidae</taxon>
        <taxon>Oryziinae</taxon>
        <taxon>Oryzias</taxon>
    </lineage>
</organism>
<comment type="subcellular location">
    <subcellularLocation>
        <location evidence="1">Secreted</location>
    </subcellularLocation>
</comment>